<feature type="transmembrane region" description="Helical" evidence="1">
    <location>
        <begin position="49"/>
        <end position="71"/>
    </location>
</feature>
<reference evidence="2 3" key="1">
    <citation type="submission" date="2017-02" db="EMBL/GenBank/DDBJ databases">
        <title>Genomic diversity within the haloalkaliphilic genus Thioalkalivibrio.</title>
        <authorList>
            <person name="Ahn A.-C."/>
            <person name="Meier-Kolthoff J."/>
            <person name="Overmars L."/>
            <person name="Richter M."/>
            <person name="Woyke T."/>
            <person name="Sorokin D.Y."/>
            <person name="Muyzer G."/>
        </authorList>
    </citation>
    <scope>NUCLEOTIDE SEQUENCE [LARGE SCALE GENOMIC DNA]</scope>
    <source>
        <strain evidence="2 3">ALJD</strain>
    </source>
</reference>
<evidence type="ECO:0000313" key="3">
    <source>
        <dbReference type="Proteomes" id="UP000189462"/>
    </source>
</evidence>
<comment type="caution">
    <text evidence="2">The sequence shown here is derived from an EMBL/GenBank/DDBJ whole genome shotgun (WGS) entry which is preliminary data.</text>
</comment>
<dbReference type="Pfam" id="PF19540">
    <property type="entry name" value="DUF6064"/>
    <property type="match status" value="1"/>
</dbReference>
<feature type="transmembrane region" description="Helical" evidence="1">
    <location>
        <begin position="77"/>
        <end position="98"/>
    </location>
</feature>
<evidence type="ECO:0000313" key="2">
    <source>
        <dbReference type="EMBL" id="OOG22699.1"/>
    </source>
</evidence>
<feature type="transmembrane region" description="Helical" evidence="1">
    <location>
        <begin position="21"/>
        <end position="42"/>
    </location>
</feature>
<dbReference type="AlphaFoldDB" id="A0A1V3NC69"/>
<dbReference type="RefSeq" id="WP_077279839.1">
    <property type="nucleotide sequence ID" value="NZ_MVBK01000098.1"/>
</dbReference>
<feature type="transmembrane region" description="Helical" evidence="1">
    <location>
        <begin position="192"/>
        <end position="210"/>
    </location>
</feature>
<keyword evidence="3" id="KW-1185">Reference proteome</keyword>
<feature type="transmembrane region" description="Helical" evidence="1">
    <location>
        <begin position="110"/>
        <end position="129"/>
    </location>
</feature>
<evidence type="ECO:0000256" key="1">
    <source>
        <dbReference type="SAM" id="Phobius"/>
    </source>
</evidence>
<dbReference type="EMBL" id="MVBK01000098">
    <property type="protein sequence ID" value="OOG22699.1"/>
    <property type="molecule type" value="Genomic_DNA"/>
</dbReference>
<name>A0A1V3NC69_9GAMM</name>
<keyword evidence="1" id="KW-0812">Transmembrane</keyword>
<evidence type="ECO:0008006" key="4">
    <source>
        <dbReference type="Google" id="ProtNLM"/>
    </source>
</evidence>
<dbReference type="STRING" id="108003.B1C78_14295"/>
<gene>
    <name evidence="2" type="ORF">B1C78_14295</name>
</gene>
<accession>A0A1V3NC69</accession>
<sequence length="220" mass="24107">MIQLPFTVEQFLAVFHDYNEAAWPVQMILLALAFLSLAFLFSQWRWSDVLISAILGIFWIWSGLAYHLAYFASINPLAYLFAVLFVVAGLLFLWHGAVRRNLHFRSSRSARGLVGYALISFALLVYPAWSLLAGHGYPAMPTFGVPCPTTLFTVGMLAFLARPYPRTPLIVPVLWSMVGVQAAFLLGVPQDLGLLVAAVVGVVLLVHSGTPGERGEVAAS</sequence>
<dbReference type="InterPro" id="IPR045708">
    <property type="entry name" value="DUF6064"/>
</dbReference>
<dbReference type="OrthoDB" id="581693at2"/>
<feature type="transmembrane region" description="Helical" evidence="1">
    <location>
        <begin position="141"/>
        <end position="161"/>
    </location>
</feature>
<organism evidence="2 3">
    <name type="scientific">Thioalkalivibrio denitrificans</name>
    <dbReference type="NCBI Taxonomy" id="108003"/>
    <lineage>
        <taxon>Bacteria</taxon>
        <taxon>Pseudomonadati</taxon>
        <taxon>Pseudomonadota</taxon>
        <taxon>Gammaproteobacteria</taxon>
        <taxon>Chromatiales</taxon>
        <taxon>Ectothiorhodospiraceae</taxon>
        <taxon>Thioalkalivibrio</taxon>
    </lineage>
</organism>
<dbReference type="Proteomes" id="UP000189462">
    <property type="component" value="Unassembled WGS sequence"/>
</dbReference>
<keyword evidence="1" id="KW-0472">Membrane</keyword>
<proteinExistence type="predicted"/>
<keyword evidence="1" id="KW-1133">Transmembrane helix</keyword>
<feature type="transmembrane region" description="Helical" evidence="1">
    <location>
        <begin position="168"/>
        <end position="186"/>
    </location>
</feature>
<protein>
    <recommendedName>
        <fullName evidence="4">MFS transporter permease</fullName>
    </recommendedName>
</protein>